<dbReference type="RefSeq" id="WP_140590580.1">
    <property type="nucleotide sequence ID" value="NZ_VFWZ01000002.1"/>
</dbReference>
<feature type="repeat" description="TPR" evidence="1">
    <location>
        <begin position="106"/>
        <end position="139"/>
    </location>
</feature>
<dbReference type="PROSITE" id="PS50005">
    <property type="entry name" value="TPR"/>
    <property type="match status" value="1"/>
</dbReference>
<proteinExistence type="predicted"/>
<accession>A0A504JE33</accession>
<evidence type="ECO:0000256" key="1">
    <source>
        <dbReference type="PROSITE-ProRule" id="PRU00339"/>
    </source>
</evidence>
<evidence type="ECO:0000313" key="3">
    <source>
        <dbReference type="Proteomes" id="UP000315540"/>
    </source>
</evidence>
<dbReference type="EMBL" id="VFWZ01000002">
    <property type="protein sequence ID" value="TPN86902.1"/>
    <property type="molecule type" value="Genomic_DNA"/>
</dbReference>
<evidence type="ECO:0000313" key="2">
    <source>
        <dbReference type="EMBL" id="TPN86902.1"/>
    </source>
</evidence>
<gene>
    <name evidence="2" type="ORF">FHK87_04685</name>
</gene>
<comment type="caution">
    <text evidence="2">The sequence shown here is derived from an EMBL/GenBank/DDBJ whole genome shotgun (WGS) entry which is preliminary data.</text>
</comment>
<dbReference type="AlphaFoldDB" id="A0A504JE33"/>
<dbReference type="Proteomes" id="UP000315540">
    <property type="component" value="Unassembled WGS sequence"/>
</dbReference>
<dbReference type="InterPro" id="IPR019734">
    <property type="entry name" value="TPR_rpt"/>
</dbReference>
<keyword evidence="3" id="KW-1185">Reference proteome</keyword>
<name>A0A504JE33_9FLAO</name>
<sequence>MKNRVAIILILFGFFSSCNKTKKSEETIKSDKIVKIEFTDKQGNKISKEELASSTGTFNYAIYGIEGVSRSAIVLHEEARQFGQKGDYKNAIQKLELANKEAPKWAYPLYDLAYTYLLQEDYENALKYYRLTDEVAPKGFYTSKTALHTLEREKTGELPKGLYRSYLSLEWINNASEKEEMIKLLVQKIPSFAPAWKEYSSLLEGKERLNAIEKGLEQNPDVETEGMLLINKALAVNESGNLKEASEILTNVIFNTNTTFGNIEMAKFVLNSISEK</sequence>
<dbReference type="PROSITE" id="PS51257">
    <property type="entry name" value="PROKAR_LIPOPROTEIN"/>
    <property type="match status" value="1"/>
</dbReference>
<dbReference type="OrthoDB" id="9811837at2"/>
<protein>
    <submittedName>
        <fullName evidence="2">Uncharacterized protein</fullName>
    </submittedName>
</protein>
<dbReference type="InterPro" id="IPR011990">
    <property type="entry name" value="TPR-like_helical_dom_sf"/>
</dbReference>
<dbReference type="Gene3D" id="1.25.40.10">
    <property type="entry name" value="Tetratricopeptide repeat domain"/>
    <property type="match status" value="1"/>
</dbReference>
<reference evidence="2 3" key="1">
    <citation type="submission" date="2019-06" db="EMBL/GenBank/DDBJ databases">
        <authorList>
            <person name="Meng X."/>
        </authorList>
    </citation>
    <scope>NUCLEOTIDE SEQUENCE [LARGE SCALE GENOMIC DNA]</scope>
    <source>
        <strain evidence="2 3">M625</strain>
    </source>
</reference>
<dbReference type="SUPFAM" id="SSF48452">
    <property type="entry name" value="TPR-like"/>
    <property type="match status" value="1"/>
</dbReference>
<organism evidence="2 3">
    <name type="scientific">Aquimarina algicola</name>
    <dbReference type="NCBI Taxonomy" id="2589995"/>
    <lineage>
        <taxon>Bacteria</taxon>
        <taxon>Pseudomonadati</taxon>
        <taxon>Bacteroidota</taxon>
        <taxon>Flavobacteriia</taxon>
        <taxon>Flavobacteriales</taxon>
        <taxon>Flavobacteriaceae</taxon>
        <taxon>Aquimarina</taxon>
    </lineage>
</organism>
<keyword evidence="1" id="KW-0802">TPR repeat</keyword>